<comment type="subcellular location">
    <subcellularLocation>
        <location evidence="1">Cell membrane</location>
        <topology evidence="1">Multi-pass membrane protein</topology>
    </subcellularLocation>
</comment>
<proteinExistence type="inferred from homology"/>
<feature type="transmembrane region" description="Helical" evidence="7">
    <location>
        <begin position="375"/>
        <end position="391"/>
    </location>
</feature>
<reference evidence="10" key="1">
    <citation type="submission" date="2020-10" db="EMBL/GenBank/DDBJ databases">
        <authorList>
            <person name="Gilroy R."/>
        </authorList>
    </citation>
    <scope>NUCLEOTIDE SEQUENCE</scope>
    <source>
        <strain evidence="10">D3-1215</strain>
    </source>
</reference>
<evidence type="ECO:0000256" key="5">
    <source>
        <dbReference type="ARBA" id="ARBA00022989"/>
    </source>
</evidence>
<feature type="domain" description="MacB-like periplasmic core" evidence="9">
    <location>
        <begin position="49"/>
        <end position="270"/>
    </location>
</feature>
<dbReference type="InterPro" id="IPR025857">
    <property type="entry name" value="MacB_PCD"/>
</dbReference>
<reference evidence="10" key="2">
    <citation type="journal article" date="2021" name="PeerJ">
        <title>Extensive microbial diversity within the chicken gut microbiome revealed by metagenomics and culture.</title>
        <authorList>
            <person name="Gilroy R."/>
            <person name="Ravi A."/>
            <person name="Getino M."/>
            <person name="Pursley I."/>
            <person name="Horton D.L."/>
            <person name="Alikhan N.F."/>
            <person name="Baker D."/>
            <person name="Gharbi K."/>
            <person name="Hall N."/>
            <person name="Watson M."/>
            <person name="Adriaenssens E.M."/>
            <person name="Foster-Nyarko E."/>
            <person name="Jarju S."/>
            <person name="Secka A."/>
            <person name="Antonio M."/>
            <person name="Oren A."/>
            <person name="Chaudhuri R.R."/>
            <person name="La Ragione R."/>
            <person name="Hildebrand F."/>
            <person name="Pallen M.J."/>
        </authorList>
    </citation>
    <scope>NUCLEOTIDE SEQUENCE</scope>
    <source>
        <strain evidence="10">D3-1215</strain>
    </source>
</reference>
<feature type="transmembrane region" description="Helical" evidence="7">
    <location>
        <begin position="342"/>
        <end position="368"/>
    </location>
</feature>
<evidence type="ECO:0000256" key="4">
    <source>
        <dbReference type="ARBA" id="ARBA00022692"/>
    </source>
</evidence>
<dbReference type="Proteomes" id="UP000823637">
    <property type="component" value="Unassembled WGS sequence"/>
</dbReference>
<evidence type="ECO:0000259" key="9">
    <source>
        <dbReference type="Pfam" id="PF12704"/>
    </source>
</evidence>
<protein>
    <submittedName>
        <fullName evidence="10">ABC transporter permease</fullName>
    </submittedName>
</protein>
<dbReference type="PANTHER" id="PTHR30489:SF0">
    <property type="entry name" value="LIPOPROTEIN-RELEASING SYSTEM TRANSMEMBRANE PROTEIN LOLE"/>
    <property type="match status" value="1"/>
</dbReference>
<comment type="caution">
    <text evidence="10">The sequence shown here is derived from an EMBL/GenBank/DDBJ whole genome shotgun (WGS) entry which is preliminary data.</text>
</comment>
<sequence length="427" mass="47758">MVFLFGRFAGLYRPHRPTSERVTNVPFPLYIAARYLFSKKSQNAINIISLVSVCSVAVGTMALVCVMSVFNGFENVVASMFGNFDPQLKISAVEGKVFDPAETDTVKTFEEVVYYDAVLQENALLQFRDKQTPVSVKGVGENYADINRIGDIMTDGEFMLRSGSFNMAVGGAALVRNMGCGVHFVDPMYLYAPKREGKVNIIRPDQSFRRETVFYSGSFLVQQEQYDNNLLIVSLPVARRLFDYDTEASSIEIKLRDGCDEKKVQKKMQAALGDGFKVQNRYEQQEDFYKMMQVEKWVTYLILSFILVIALFNIVGSLTMLMLDKKEDSRILEDLGACKNDIFRIFLYCGCLITVTGVIAGIVVGLILCYIQQRFGIITLASNYIVSYYPVDVRGGDLVVIAATVCLLGFAASVYPALEAKKQSSTK</sequence>
<evidence type="ECO:0000256" key="2">
    <source>
        <dbReference type="ARBA" id="ARBA00005236"/>
    </source>
</evidence>
<accession>A0A9D9EHQ7</accession>
<keyword evidence="4 7" id="KW-0812">Transmembrane</keyword>
<comment type="similarity">
    <text evidence="2">Belongs to the ABC-4 integral membrane protein family. LolC/E subfamily.</text>
</comment>
<dbReference type="InterPro" id="IPR051447">
    <property type="entry name" value="Lipoprotein-release_system"/>
</dbReference>
<keyword evidence="3" id="KW-1003">Cell membrane</keyword>
<feature type="transmembrane region" description="Helical" evidence="7">
    <location>
        <begin position="397"/>
        <end position="418"/>
    </location>
</feature>
<dbReference type="EMBL" id="JADIMR010000049">
    <property type="protein sequence ID" value="MBO8446801.1"/>
    <property type="molecule type" value="Genomic_DNA"/>
</dbReference>
<organism evidence="10 11">
    <name type="scientific">Candidatus Enterocola intestinipullorum</name>
    <dbReference type="NCBI Taxonomy" id="2840783"/>
    <lineage>
        <taxon>Bacteria</taxon>
        <taxon>Pseudomonadati</taxon>
        <taxon>Bacteroidota</taxon>
        <taxon>Bacteroidia</taxon>
        <taxon>Bacteroidales</taxon>
        <taxon>Candidatus Enterocola</taxon>
    </lineage>
</organism>
<dbReference type="Pfam" id="PF12704">
    <property type="entry name" value="MacB_PCD"/>
    <property type="match status" value="1"/>
</dbReference>
<evidence type="ECO:0000313" key="10">
    <source>
        <dbReference type="EMBL" id="MBO8446801.1"/>
    </source>
</evidence>
<evidence type="ECO:0000256" key="6">
    <source>
        <dbReference type="ARBA" id="ARBA00023136"/>
    </source>
</evidence>
<evidence type="ECO:0000256" key="3">
    <source>
        <dbReference type="ARBA" id="ARBA00022475"/>
    </source>
</evidence>
<dbReference type="GO" id="GO:0044874">
    <property type="term" value="P:lipoprotein localization to outer membrane"/>
    <property type="evidence" value="ECO:0007669"/>
    <property type="project" value="TreeGrafter"/>
</dbReference>
<gene>
    <name evidence="10" type="ORF">IAC32_03525</name>
</gene>
<keyword evidence="6 7" id="KW-0472">Membrane</keyword>
<evidence type="ECO:0000313" key="11">
    <source>
        <dbReference type="Proteomes" id="UP000823637"/>
    </source>
</evidence>
<evidence type="ECO:0000259" key="8">
    <source>
        <dbReference type="Pfam" id="PF02687"/>
    </source>
</evidence>
<feature type="transmembrane region" description="Helical" evidence="7">
    <location>
        <begin position="44"/>
        <end position="70"/>
    </location>
</feature>
<evidence type="ECO:0000256" key="7">
    <source>
        <dbReference type="SAM" id="Phobius"/>
    </source>
</evidence>
<dbReference type="AlphaFoldDB" id="A0A9D9EHQ7"/>
<name>A0A9D9EHQ7_9BACT</name>
<evidence type="ECO:0000256" key="1">
    <source>
        <dbReference type="ARBA" id="ARBA00004651"/>
    </source>
</evidence>
<feature type="domain" description="ABC3 transporter permease C-terminal" evidence="8">
    <location>
        <begin position="301"/>
        <end position="424"/>
    </location>
</feature>
<dbReference type="PANTHER" id="PTHR30489">
    <property type="entry name" value="LIPOPROTEIN-RELEASING SYSTEM TRANSMEMBRANE PROTEIN LOLE"/>
    <property type="match status" value="1"/>
</dbReference>
<keyword evidence="5 7" id="KW-1133">Transmembrane helix</keyword>
<feature type="transmembrane region" description="Helical" evidence="7">
    <location>
        <begin position="297"/>
        <end position="322"/>
    </location>
</feature>
<dbReference type="Pfam" id="PF02687">
    <property type="entry name" value="FtsX"/>
    <property type="match status" value="1"/>
</dbReference>
<dbReference type="GO" id="GO:0098797">
    <property type="term" value="C:plasma membrane protein complex"/>
    <property type="evidence" value="ECO:0007669"/>
    <property type="project" value="TreeGrafter"/>
</dbReference>
<dbReference type="InterPro" id="IPR003838">
    <property type="entry name" value="ABC3_permease_C"/>
</dbReference>